<dbReference type="Proteomes" id="UP000270581">
    <property type="component" value="Unassembled WGS sequence"/>
</dbReference>
<reference evidence="2 3" key="1">
    <citation type="submission" date="2018-11" db="EMBL/GenBank/DDBJ databases">
        <title>Genome sequences of Natronomonas sp. CBA1133.</title>
        <authorList>
            <person name="Roh S.W."/>
            <person name="Cha I.-T."/>
        </authorList>
    </citation>
    <scope>NUCLEOTIDE SEQUENCE [LARGE SCALE GENOMIC DNA]</scope>
    <source>
        <strain evidence="2 3">CBA1133</strain>
    </source>
</reference>
<organism evidence="2 3">
    <name type="scientific">Halosegnis longus</name>
    <dbReference type="NCBI Taxonomy" id="2216012"/>
    <lineage>
        <taxon>Archaea</taxon>
        <taxon>Methanobacteriati</taxon>
        <taxon>Methanobacteriota</taxon>
        <taxon>Stenosarchaea group</taxon>
        <taxon>Halobacteria</taxon>
        <taxon>Halobacteriales</taxon>
        <taxon>Natronomonadaceae</taxon>
        <taxon>Halosegnis</taxon>
    </lineage>
</organism>
<comment type="caution">
    <text evidence="2">The sequence shown here is derived from an EMBL/GenBank/DDBJ whole genome shotgun (WGS) entry which is preliminary data.</text>
</comment>
<dbReference type="EMBL" id="RJJC01000001">
    <property type="protein sequence ID" value="RNJ26991.1"/>
    <property type="molecule type" value="Genomic_DNA"/>
</dbReference>
<evidence type="ECO:0000256" key="1">
    <source>
        <dbReference type="SAM" id="Phobius"/>
    </source>
</evidence>
<dbReference type="AlphaFoldDB" id="A0AAJ4UWE6"/>
<feature type="transmembrane region" description="Helical" evidence="1">
    <location>
        <begin position="32"/>
        <end position="49"/>
    </location>
</feature>
<gene>
    <name evidence="2" type="ORF">Nmn1133_10045</name>
</gene>
<keyword evidence="1" id="KW-0472">Membrane</keyword>
<keyword evidence="3" id="KW-1185">Reference proteome</keyword>
<evidence type="ECO:0000313" key="2">
    <source>
        <dbReference type="EMBL" id="RNJ26991.1"/>
    </source>
</evidence>
<evidence type="ECO:0000313" key="3">
    <source>
        <dbReference type="Proteomes" id="UP000270581"/>
    </source>
</evidence>
<keyword evidence="1" id="KW-1133">Transmembrane helix</keyword>
<keyword evidence="1" id="KW-0812">Transmembrane</keyword>
<protein>
    <submittedName>
        <fullName evidence="2">Uncharacterized protein</fullName>
    </submittedName>
</protein>
<sequence length="102" mass="10614">MLDRNPDADLSAALDLLGIGVDAKTWRRAGDGAALVLVALGVAVTLLMPPGVRPLALAATLALAAAVVEATTRLPRWLRLSSDGERSAARRGWCVVPRCDSA</sequence>
<name>A0AAJ4UWE6_9EURY</name>
<accession>A0AAJ4UWE6</accession>
<proteinExistence type="predicted"/>